<dbReference type="Gene3D" id="3.40.50.150">
    <property type="entry name" value="Vaccinia Virus protein VP39"/>
    <property type="match status" value="1"/>
</dbReference>
<evidence type="ECO:0000313" key="2">
    <source>
        <dbReference type="Proteomes" id="UP000243232"/>
    </source>
</evidence>
<keyword evidence="2" id="KW-1185">Reference proteome</keyword>
<sequence>MINMMRCRVCSDHMKHGSREWHYSCASCGYEFADLRPAINVDDAHCQLNELSRANGLRLLRERNFKRLVRSLTLLRPTAGGRLLDVGSAHGWFLDIASSHFSVLGIEPDRRIYDVANGQGKPVRFGFFPSALGEKEIFDVIVFNDVIEHIIDVESALRACSRHLSPGGLLLLNLPSSSGVIYRFSKACCRVGINSLFERMWQKGLPSPHVHYFNARNLSRLANKFYFKKITSGTLSTFSLRGLYSRVSQAGSHGLLARLVVCFFASLSLPLLRFAPADIIYVIYRKE</sequence>
<dbReference type="InterPro" id="IPR029063">
    <property type="entry name" value="SAM-dependent_MTases_sf"/>
</dbReference>
<dbReference type="Proteomes" id="UP000243232">
    <property type="component" value="Chromosome I"/>
</dbReference>
<proteinExistence type="predicted"/>
<dbReference type="SUPFAM" id="SSF53335">
    <property type="entry name" value="S-adenosyl-L-methionine-dependent methyltransferases"/>
    <property type="match status" value="1"/>
</dbReference>
<dbReference type="Pfam" id="PF13489">
    <property type="entry name" value="Methyltransf_23"/>
    <property type="match status" value="1"/>
</dbReference>
<dbReference type="PANTHER" id="PTHR43861">
    <property type="entry name" value="TRANS-ACONITATE 2-METHYLTRANSFERASE-RELATED"/>
    <property type="match status" value="1"/>
</dbReference>
<dbReference type="GO" id="GO:0008168">
    <property type="term" value="F:methyltransferase activity"/>
    <property type="evidence" value="ECO:0007669"/>
    <property type="project" value="UniProtKB-KW"/>
</dbReference>
<dbReference type="GO" id="GO:0032259">
    <property type="term" value="P:methylation"/>
    <property type="evidence" value="ECO:0007669"/>
    <property type="project" value="UniProtKB-KW"/>
</dbReference>
<gene>
    <name evidence="1" type="ORF">SAMN05216296_3213</name>
</gene>
<keyword evidence="1" id="KW-0808">Transferase</keyword>
<dbReference type="AlphaFoldDB" id="A0A1H2HRH0"/>
<name>A0A1H2HRH0_9PSED</name>
<organism evidence="1 2">
    <name type="scientific">Pseudomonas pohangensis</name>
    <dbReference type="NCBI Taxonomy" id="364197"/>
    <lineage>
        <taxon>Bacteria</taxon>
        <taxon>Pseudomonadati</taxon>
        <taxon>Pseudomonadota</taxon>
        <taxon>Gammaproteobacteria</taxon>
        <taxon>Pseudomonadales</taxon>
        <taxon>Pseudomonadaceae</taxon>
        <taxon>Pseudomonas</taxon>
    </lineage>
</organism>
<reference evidence="2" key="1">
    <citation type="submission" date="2016-10" db="EMBL/GenBank/DDBJ databases">
        <authorList>
            <person name="Varghese N."/>
            <person name="Submissions S."/>
        </authorList>
    </citation>
    <scope>NUCLEOTIDE SEQUENCE [LARGE SCALE GENOMIC DNA]</scope>
    <source>
        <strain evidence="2">DSM 17875</strain>
    </source>
</reference>
<protein>
    <submittedName>
        <fullName evidence="1">Methyltransferase domain-containing protein</fullName>
    </submittedName>
</protein>
<evidence type="ECO:0000313" key="1">
    <source>
        <dbReference type="EMBL" id="SDU34481.1"/>
    </source>
</evidence>
<dbReference type="STRING" id="364197.SAMN05216296_3213"/>
<accession>A0A1H2HRH0</accession>
<keyword evidence="1" id="KW-0489">Methyltransferase</keyword>
<dbReference type="EMBL" id="LT629785">
    <property type="protein sequence ID" value="SDU34481.1"/>
    <property type="molecule type" value="Genomic_DNA"/>
</dbReference>